<name>X1DJS2_9ZZZZ</name>
<comment type="caution">
    <text evidence="2">The sequence shown here is derived from an EMBL/GenBank/DDBJ whole genome shotgun (WGS) entry which is preliminary data.</text>
</comment>
<dbReference type="PANTHER" id="PTHR43536:SF1">
    <property type="entry name" value="MANNOSYLGLYCOPROTEIN ENDO-BETA-MANNOSIDASE"/>
    <property type="match status" value="1"/>
</dbReference>
<dbReference type="InterPro" id="IPR043534">
    <property type="entry name" value="EBDG/EBM"/>
</dbReference>
<dbReference type="EMBL" id="BARU01001754">
    <property type="protein sequence ID" value="GAH20442.1"/>
    <property type="molecule type" value="Genomic_DNA"/>
</dbReference>
<protein>
    <recommendedName>
        <fullName evidence="1">Exo-beta-D-glucosaminidase Ig-fold domain-containing protein</fullName>
    </recommendedName>
</protein>
<accession>X1DJS2</accession>
<dbReference type="Gene3D" id="2.60.40.10">
    <property type="entry name" value="Immunoglobulins"/>
    <property type="match status" value="1"/>
</dbReference>
<dbReference type="Pfam" id="PF18368">
    <property type="entry name" value="Ig_GlcNase"/>
    <property type="match status" value="1"/>
</dbReference>
<dbReference type="InterPro" id="IPR041351">
    <property type="entry name" value="Ig_GlcNase"/>
</dbReference>
<evidence type="ECO:0000259" key="1">
    <source>
        <dbReference type="Pfam" id="PF18368"/>
    </source>
</evidence>
<dbReference type="InterPro" id="IPR036156">
    <property type="entry name" value="Beta-gal/glucu_dom_sf"/>
</dbReference>
<organism evidence="2">
    <name type="scientific">marine sediment metagenome</name>
    <dbReference type="NCBI Taxonomy" id="412755"/>
    <lineage>
        <taxon>unclassified sequences</taxon>
        <taxon>metagenomes</taxon>
        <taxon>ecological metagenomes</taxon>
    </lineage>
</organism>
<dbReference type="InterPro" id="IPR013783">
    <property type="entry name" value="Ig-like_fold"/>
</dbReference>
<dbReference type="GO" id="GO:0004553">
    <property type="term" value="F:hydrolase activity, hydrolyzing O-glycosyl compounds"/>
    <property type="evidence" value="ECO:0007669"/>
    <property type="project" value="InterPro"/>
</dbReference>
<dbReference type="AlphaFoldDB" id="X1DJS2"/>
<evidence type="ECO:0000313" key="2">
    <source>
        <dbReference type="EMBL" id="GAH20442.1"/>
    </source>
</evidence>
<dbReference type="PANTHER" id="PTHR43536">
    <property type="entry name" value="MANNOSYLGLYCOPROTEIN ENDO-BETA-MANNOSIDASE"/>
    <property type="match status" value="1"/>
</dbReference>
<feature type="non-terminal residue" evidence="2">
    <location>
        <position position="1"/>
    </location>
</feature>
<feature type="domain" description="Exo-beta-D-glucosaminidase Ig-fold" evidence="1">
    <location>
        <begin position="27"/>
        <end position="133"/>
    </location>
</feature>
<proteinExistence type="predicted"/>
<sequence length="134" mass="15548">ENNQILKSTQLYWLTTNKDIFTGEYFWYYSPLKTHADMSLIRKMPGTHIDVVSNVQRINNTYYATVKITNSGEYLAFFIWIKLYNKNTNKIIAPVFWSDNCVSLFPSESVQIKAMIPGDFTNGDIIVKTEGWNC</sequence>
<dbReference type="SUPFAM" id="SSF49303">
    <property type="entry name" value="beta-Galactosidase/glucuronidase domain"/>
    <property type="match status" value="1"/>
</dbReference>
<gene>
    <name evidence="2" type="ORF">S03H2_04427</name>
</gene>
<reference evidence="2" key="1">
    <citation type="journal article" date="2014" name="Front. Microbiol.">
        <title>High frequency of phylogenetically diverse reductive dehalogenase-homologous genes in deep subseafloor sedimentary metagenomes.</title>
        <authorList>
            <person name="Kawai M."/>
            <person name="Futagami T."/>
            <person name="Toyoda A."/>
            <person name="Takaki Y."/>
            <person name="Nishi S."/>
            <person name="Hori S."/>
            <person name="Arai W."/>
            <person name="Tsubouchi T."/>
            <person name="Morono Y."/>
            <person name="Uchiyama I."/>
            <person name="Ito T."/>
            <person name="Fujiyama A."/>
            <person name="Inagaki F."/>
            <person name="Takami H."/>
        </authorList>
    </citation>
    <scope>NUCLEOTIDE SEQUENCE</scope>
    <source>
        <strain evidence="2">Expedition CK06-06</strain>
    </source>
</reference>